<dbReference type="OrthoDB" id="66881at2759"/>
<comment type="similarity">
    <text evidence="1 6">Belongs to the FMO family.</text>
</comment>
<evidence type="ECO:0000256" key="1">
    <source>
        <dbReference type="ARBA" id="ARBA00009183"/>
    </source>
</evidence>
<dbReference type="PANTHER" id="PTHR43539:SF78">
    <property type="entry name" value="FLAVIN-CONTAINING MONOOXYGENASE"/>
    <property type="match status" value="1"/>
</dbReference>
<dbReference type="Proteomes" id="UP000006727">
    <property type="component" value="Chromosome 1"/>
</dbReference>
<keyword evidence="4 6" id="KW-0560">Oxidoreductase</keyword>
<reference evidence="7 9" key="2">
    <citation type="journal article" date="2018" name="Plant J.">
        <title>The Physcomitrella patens chromosome-scale assembly reveals moss genome structure and evolution.</title>
        <authorList>
            <person name="Lang D."/>
            <person name="Ullrich K.K."/>
            <person name="Murat F."/>
            <person name="Fuchs J."/>
            <person name="Jenkins J."/>
            <person name="Haas F.B."/>
            <person name="Piednoel M."/>
            <person name="Gundlach H."/>
            <person name="Van Bel M."/>
            <person name="Meyberg R."/>
            <person name="Vives C."/>
            <person name="Morata J."/>
            <person name="Symeonidi A."/>
            <person name="Hiss M."/>
            <person name="Muchero W."/>
            <person name="Kamisugi Y."/>
            <person name="Saleh O."/>
            <person name="Blanc G."/>
            <person name="Decker E.L."/>
            <person name="van Gessel N."/>
            <person name="Grimwood J."/>
            <person name="Hayes R.D."/>
            <person name="Graham S.W."/>
            <person name="Gunter L.E."/>
            <person name="McDaniel S.F."/>
            <person name="Hoernstein S.N.W."/>
            <person name="Larsson A."/>
            <person name="Li F.W."/>
            <person name="Perroud P.F."/>
            <person name="Phillips J."/>
            <person name="Ranjan P."/>
            <person name="Rokshar D.S."/>
            <person name="Rothfels C.J."/>
            <person name="Schneider L."/>
            <person name="Shu S."/>
            <person name="Stevenson D.W."/>
            <person name="Thummler F."/>
            <person name="Tillich M."/>
            <person name="Villarreal Aguilar J.C."/>
            <person name="Widiez T."/>
            <person name="Wong G.K."/>
            <person name="Wymore A."/>
            <person name="Zhang Y."/>
            <person name="Zimmer A.D."/>
            <person name="Quatrano R.S."/>
            <person name="Mayer K.F.X."/>
            <person name="Goodstein D."/>
            <person name="Casacuberta J.M."/>
            <person name="Vandepoele K."/>
            <person name="Reski R."/>
            <person name="Cuming A.C."/>
            <person name="Tuskan G.A."/>
            <person name="Maumus F."/>
            <person name="Salse J."/>
            <person name="Schmutz J."/>
            <person name="Rensing S.A."/>
        </authorList>
    </citation>
    <scope>NUCLEOTIDE SEQUENCE [LARGE SCALE GENOMIC DNA]</scope>
    <source>
        <strain evidence="8 9">cv. Gransden 2004</strain>
    </source>
</reference>
<keyword evidence="9" id="KW-1185">Reference proteome</keyword>
<gene>
    <name evidence="8" type="primary">LOC112280920</name>
    <name evidence="7" type="ORF">PHYPA_000529</name>
</gene>
<dbReference type="Gramene" id="Pp3c1_11500V3.2">
    <property type="protein sequence ID" value="PAC:32967367.CDS.1"/>
    <property type="gene ID" value="Pp3c1_11500"/>
</dbReference>
<organism evidence="7">
    <name type="scientific">Physcomitrium patens</name>
    <name type="common">Spreading-leaved earth moss</name>
    <name type="synonym">Physcomitrella patens</name>
    <dbReference type="NCBI Taxonomy" id="3218"/>
    <lineage>
        <taxon>Eukaryota</taxon>
        <taxon>Viridiplantae</taxon>
        <taxon>Streptophyta</taxon>
        <taxon>Embryophyta</taxon>
        <taxon>Bryophyta</taxon>
        <taxon>Bryophytina</taxon>
        <taxon>Bryopsida</taxon>
        <taxon>Funariidae</taxon>
        <taxon>Funariales</taxon>
        <taxon>Funariaceae</taxon>
        <taxon>Physcomitrium</taxon>
    </lineage>
</organism>
<name>A0A2K1L7T8_PHYPA</name>
<evidence type="ECO:0000313" key="7">
    <source>
        <dbReference type="EMBL" id="PNR62105.1"/>
    </source>
</evidence>
<protein>
    <recommendedName>
        <fullName evidence="6">Flavin-containing monooxygenase</fullName>
        <ecNumber evidence="6">1.-.-.-</ecNumber>
    </recommendedName>
</protein>
<dbReference type="GeneID" id="112280920"/>
<dbReference type="InterPro" id="IPR020946">
    <property type="entry name" value="Flavin_mOase-like"/>
</dbReference>
<evidence type="ECO:0000256" key="5">
    <source>
        <dbReference type="ARBA" id="ARBA00047707"/>
    </source>
</evidence>
<reference evidence="7 9" key="1">
    <citation type="journal article" date="2008" name="Science">
        <title>The Physcomitrella genome reveals evolutionary insights into the conquest of land by plants.</title>
        <authorList>
            <person name="Rensing S."/>
            <person name="Lang D."/>
            <person name="Zimmer A."/>
            <person name="Terry A."/>
            <person name="Salamov A."/>
            <person name="Shapiro H."/>
            <person name="Nishiyama T."/>
            <person name="Perroud P.-F."/>
            <person name="Lindquist E."/>
            <person name="Kamisugi Y."/>
            <person name="Tanahashi T."/>
            <person name="Sakakibara K."/>
            <person name="Fujita T."/>
            <person name="Oishi K."/>
            <person name="Shin-I T."/>
            <person name="Kuroki Y."/>
            <person name="Toyoda A."/>
            <person name="Suzuki Y."/>
            <person name="Hashimoto A."/>
            <person name="Yamaguchi K."/>
            <person name="Sugano A."/>
            <person name="Kohara Y."/>
            <person name="Fujiyama A."/>
            <person name="Anterola A."/>
            <person name="Aoki S."/>
            <person name="Ashton N."/>
            <person name="Barbazuk W.B."/>
            <person name="Barker E."/>
            <person name="Bennetzen J."/>
            <person name="Bezanilla M."/>
            <person name="Blankenship R."/>
            <person name="Cho S.H."/>
            <person name="Dutcher S."/>
            <person name="Estelle M."/>
            <person name="Fawcett J.A."/>
            <person name="Gundlach H."/>
            <person name="Hanada K."/>
            <person name="Heyl A."/>
            <person name="Hicks K.A."/>
            <person name="Hugh J."/>
            <person name="Lohr M."/>
            <person name="Mayer K."/>
            <person name="Melkozernov A."/>
            <person name="Murata T."/>
            <person name="Nelson D."/>
            <person name="Pils B."/>
            <person name="Prigge M."/>
            <person name="Reiss B."/>
            <person name="Renner T."/>
            <person name="Rombauts S."/>
            <person name="Rushton P."/>
            <person name="Sanderfoot A."/>
            <person name="Schween G."/>
            <person name="Shiu S.-H."/>
            <person name="Stueber K."/>
            <person name="Theodoulou F.L."/>
            <person name="Tu H."/>
            <person name="Van de Peer Y."/>
            <person name="Verrier P.J."/>
            <person name="Waters E."/>
            <person name="Wood A."/>
            <person name="Yang L."/>
            <person name="Cove D."/>
            <person name="Cuming A."/>
            <person name="Hasebe M."/>
            <person name="Lucas S."/>
            <person name="Mishler D.B."/>
            <person name="Reski R."/>
            <person name="Grigoriev I."/>
            <person name="Quatrano R.S."/>
            <person name="Boore J.L."/>
        </authorList>
    </citation>
    <scope>NUCLEOTIDE SEQUENCE [LARGE SCALE GENOMIC DNA]</scope>
    <source>
        <strain evidence="8 9">cv. Gransden 2004</strain>
    </source>
</reference>
<sequence>MPPYLASWNPSGVEYLGKGGNDSLLMSKPLPTVVEGAIIVGGGPSGLAAAACLEMKGVPSLIIEKSDGIASLWKYKAYDRLHLHIPKQFCELPYYSFPEDYPLYPNKKQFVDYLENYFQHFDMRARFNTEVVCASYDPSSSYWKVQTRPSGSGLDSEGMLEFRAQWLVVASGENSEAYTPKMEGLDSFQGPVLHSSNYRTGAHYQGQRVLVVGCGNSGMEIAMDLANFNAKPFLVVRSPVHILPREIFGTSTFAVAMRMMKTFSLWFTDLLLVGYTRAVLGDITSYGFKRPTDGPMTIKCKQGKTPILDVGTFAKIKSGTIKVCPGVDHLTPTGSKFENGQFEEFDAIVLATGYRSNVPRWLRDESGFFSADGLPKNLSQGTWKAERGLYVAGLGRKGILGATFDAKNIAEDISIVYRSDSHKRLISPLQSR</sequence>
<comment type="catalytic activity">
    <reaction evidence="5">
        <text>indole-3-pyruvate + NADPH + O2 + H(+) = (indol-3-yl)acetate + CO2 + NADP(+) + H2O</text>
        <dbReference type="Rhea" id="RHEA:34331"/>
        <dbReference type="ChEBI" id="CHEBI:15377"/>
        <dbReference type="ChEBI" id="CHEBI:15378"/>
        <dbReference type="ChEBI" id="CHEBI:15379"/>
        <dbReference type="ChEBI" id="CHEBI:16526"/>
        <dbReference type="ChEBI" id="CHEBI:17640"/>
        <dbReference type="ChEBI" id="CHEBI:30854"/>
        <dbReference type="ChEBI" id="CHEBI:57783"/>
        <dbReference type="ChEBI" id="CHEBI:58349"/>
        <dbReference type="EC" id="1.14.13.168"/>
    </reaction>
</comment>
<evidence type="ECO:0000256" key="2">
    <source>
        <dbReference type="ARBA" id="ARBA00022630"/>
    </source>
</evidence>
<dbReference type="STRING" id="3218.A0A2K1L7T8"/>
<dbReference type="OMA" id="DIEWCWK"/>
<dbReference type="EnsemblPlants" id="Pp3c1_11500V3.2">
    <property type="protein sequence ID" value="PAC:32967367.CDS.1"/>
    <property type="gene ID" value="Pp3c1_11500"/>
</dbReference>
<dbReference type="Pfam" id="PF00743">
    <property type="entry name" value="FMO-like"/>
    <property type="match status" value="1"/>
</dbReference>
<keyword evidence="3 6" id="KW-0274">FAD</keyword>
<evidence type="ECO:0000256" key="6">
    <source>
        <dbReference type="RuleBase" id="RU361177"/>
    </source>
</evidence>
<dbReference type="EnsemblPlants" id="Pp3c1_11500V3.1">
    <property type="protein sequence ID" value="PAC:32967366.CDS.1"/>
    <property type="gene ID" value="Pp3c1_11500"/>
</dbReference>
<dbReference type="GO" id="GO:0103075">
    <property type="term" value="F:indole-3-pyruvate monooxygenase activity"/>
    <property type="evidence" value="ECO:0007669"/>
    <property type="project" value="UniProtKB-EC"/>
</dbReference>
<keyword evidence="6" id="KW-0503">Monooxygenase</keyword>
<dbReference type="Gene3D" id="3.50.50.60">
    <property type="entry name" value="FAD/NAD(P)-binding domain"/>
    <property type="match status" value="1"/>
</dbReference>
<evidence type="ECO:0000313" key="8">
    <source>
        <dbReference type="EnsemblPlants" id="PAC:32967366.CDS.1"/>
    </source>
</evidence>
<dbReference type="AlphaFoldDB" id="A0A2K1L7T8"/>
<dbReference type="GO" id="GO:0050660">
    <property type="term" value="F:flavin adenine dinucleotide binding"/>
    <property type="evidence" value="ECO:0000318"/>
    <property type="project" value="GO_Central"/>
</dbReference>
<comment type="cofactor">
    <cofactor evidence="6">
        <name>FAD</name>
        <dbReference type="ChEBI" id="CHEBI:57692"/>
    </cofactor>
</comment>
<dbReference type="EMBL" id="ABEU02000001">
    <property type="protein sequence ID" value="PNR62105.1"/>
    <property type="molecule type" value="Genomic_DNA"/>
</dbReference>
<keyword evidence="2 6" id="KW-0285">Flavoprotein</keyword>
<dbReference type="PRINTS" id="PR00368">
    <property type="entry name" value="FADPNR"/>
</dbReference>
<dbReference type="InterPro" id="IPR036188">
    <property type="entry name" value="FAD/NAD-bd_sf"/>
</dbReference>
<dbReference type="GO" id="GO:0004497">
    <property type="term" value="F:monooxygenase activity"/>
    <property type="evidence" value="ECO:0000318"/>
    <property type="project" value="GO_Central"/>
</dbReference>
<dbReference type="EC" id="1.-.-.-" evidence="6"/>
<accession>A0A2K1L7T8</accession>
<reference evidence="8" key="3">
    <citation type="submission" date="2020-12" db="UniProtKB">
        <authorList>
            <consortium name="EnsemblPlants"/>
        </authorList>
    </citation>
    <scope>IDENTIFICATION</scope>
</reference>
<dbReference type="InterPro" id="IPR050982">
    <property type="entry name" value="Auxin_biosynth/cation_transpt"/>
</dbReference>
<dbReference type="Gramene" id="Pp3c1_11500V3.1">
    <property type="protein sequence ID" value="PAC:32967366.CDS.1"/>
    <property type="gene ID" value="Pp3c1_11500"/>
</dbReference>
<dbReference type="PaxDb" id="3218-PP1S139_131V6.1"/>
<evidence type="ECO:0000256" key="3">
    <source>
        <dbReference type="ARBA" id="ARBA00022827"/>
    </source>
</evidence>
<proteinExistence type="inferred from homology"/>
<dbReference type="KEGG" id="ppp:112280920"/>
<evidence type="ECO:0000256" key="4">
    <source>
        <dbReference type="ARBA" id="ARBA00023002"/>
    </source>
</evidence>
<dbReference type="PRINTS" id="PR00469">
    <property type="entry name" value="PNDRDTASEII"/>
</dbReference>
<dbReference type="GO" id="GO:0004499">
    <property type="term" value="F:N,N-dimethylaniline monooxygenase activity"/>
    <property type="evidence" value="ECO:0007669"/>
    <property type="project" value="InterPro"/>
</dbReference>
<dbReference type="SUPFAM" id="SSF51905">
    <property type="entry name" value="FAD/NAD(P)-binding domain"/>
    <property type="match status" value="2"/>
</dbReference>
<dbReference type="PANTHER" id="PTHR43539">
    <property type="entry name" value="FLAVIN-BINDING MONOOXYGENASE-LIKE PROTEIN (AFU_ORTHOLOGUE AFUA_4G09220)"/>
    <property type="match status" value="1"/>
</dbReference>
<dbReference type="RefSeq" id="XP_024372648.1">
    <property type="nucleotide sequence ID" value="XM_024516880.2"/>
</dbReference>
<dbReference type="GO" id="GO:0050661">
    <property type="term" value="F:NADP binding"/>
    <property type="evidence" value="ECO:0007669"/>
    <property type="project" value="InterPro"/>
</dbReference>
<evidence type="ECO:0000313" key="9">
    <source>
        <dbReference type="Proteomes" id="UP000006727"/>
    </source>
</evidence>